<name>A0A4D6KEW9_9EURY</name>
<dbReference type="Proteomes" id="UP000297053">
    <property type="component" value="Chromosome"/>
</dbReference>
<dbReference type="AlphaFoldDB" id="A0A4D6KEW9"/>
<sequence>MRRRSFLATTTTLALPLAGCMRPDYGSLTMTAMATDAAIARRHAEDLDALPPDSRALVRDAIDGETPARADTGPPFDADRPFEDDGAYYDIGYEVVERRAGTQYDLRIDYDPVAEPSSVVAYADLPAVDRRALSRLLPPPADSPTGRGFDVDVADTYLDDTASVLVPEPEYEAVSYDGTAYRVGVGGSREIEVDRYQYSAERIADSPAALGRQLRERYLFTLSGLPEAEREIVLEAAAEGYYPDSPSRAFRSLTERLGAHEPVRSTAGTGHWLVRYDGRVYWAELSTPGETTP</sequence>
<reference evidence="1 2" key="1">
    <citation type="submission" date="2019-04" db="EMBL/GenBank/DDBJ databases">
        <title>Complete genome sequence of Arthrobacter sp. ZXY-2 associated with effective atrazine degradation and salt adaptation.</title>
        <authorList>
            <person name="Zhao X."/>
        </authorList>
    </citation>
    <scope>NUCLEOTIDE SEQUENCE [LARGE SCALE GENOMIC DNA]</scope>
    <source>
        <strain evidence="2">ZP60</strain>
    </source>
</reference>
<reference evidence="1 2" key="2">
    <citation type="submission" date="2019-04" db="EMBL/GenBank/DDBJ databases">
        <authorList>
            <person name="Yang S."/>
            <person name="Wei W."/>
        </authorList>
    </citation>
    <scope>NUCLEOTIDE SEQUENCE [LARGE SCALE GENOMIC DNA]</scope>
    <source>
        <strain evidence="2">ZP60</strain>
    </source>
</reference>
<dbReference type="KEGG" id="halz:E5139_09180"/>
<gene>
    <name evidence="1" type="ORF">E5139_09180</name>
</gene>
<dbReference type="GeneID" id="42179106"/>
<dbReference type="RefSeq" id="WP_015762173.1">
    <property type="nucleotide sequence ID" value="NZ_CP039375.1"/>
</dbReference>
<proteinExistence type="predicted"/>
<dbReference type="OMA" id="MTAMATD"/>
<evidence type="ECO:0000313" key="1">
    <source>
        <dbReference type="EMBL" id="QCD65795.1"/>
    </source>
</evidence>
<protein>
    <submittedName>
        <fullName evidence="1">Uncharacterized protein</fullName>
    </submittedName>
</protein>
<organism evidence="1 2">
    <name type="scientific">Halomicrobium mukohataei</name>
    <dbReference type="NCBI Taxonomy" id="57705"/>
    <lineage>
        <taxon>Archaea</taxon>
        <taxon>Methanobacteriati</taxon>
        <taxon>Methanobacteriota</taxon>
        <taxon>Stenosarchaea group</taxon>
        <taxon>Halobacteria</taxon>
        <taxon>Halobacteriales</taxon>
        <taxon>Haloarculaceae</taxon>
        <taxon>Halomicrobium</taxon>
    </lineage>
</organism>
<accession>A0A4D6KEW9</accession>
<evidence type="ECO:0000313" key="2">
    <source>
        <dbReference type="Proteomes" id="UP000297053"/>
    </source>
</evidence>
<dbReference type="EMBL" id="CP039375">
    <property type="protein sequence ID" value="QCD65795.1"/>
    <property type="molecule type" value="Genomic_DNA"/>
</dbReference>